<accession>A0A1M4YJ39</accession>
<evidence type="ECO:0000313" key="2">
    <source>
        <dbReference type="Proteomes" id="UP000184334"/>
    </source>
</evidence>
<sequence>MINFFDWIFSKNLNSKFYLIDKNKNIISNTPFKVILKSKDAKIYQNKIVKYINFDIYLHIYFYMNFKLENFSILILLNENHNFKPLIAYIDSTSDVVNNNLLKFGYLFIPYKLSRNTGNIELNIFVNGILTKNYNLDIFTGSYFKKFYYFPNIIDYKF</sequence>
<dbReference type="AlphaFoldDB" id="A0A1M4YJ39"/>
<keyword evidence="2" id="KW-1185">Reference proteome</keyword>
<proteinExistence type="predicted"/>
<dbReference type="EMBL" id="FQUI01000031">
    <property type="protein sequence ID" value="SHF05865.1"/>
    <property type="molecule type" value="Genomic_DNA"/>
</dbReference>
<comment type="caution">
    <text evidence="1">The sequence shown here is derived from an EMBL/GenBank/DDBJ whole genome shotgun (WGS) entry which is preliminary data.</text>
</comment>
<dbReference type="STRING" id="1122195.SAMN02745164_01697"/>
<name>A0A1M4YJ39_MARH1</name>
<protein>
    <submittedName>
        <fullName evidence="1">Uncharacterized protein</fullName>
    </submittedName>
</protein>
<evidence type="ECO:0000313" key="1">
    <source>
        <dbReference type="EMBL" id="SHF05865.1"/>
    </source>
</evidence>
<dbReference type="OrthoDB" id="9822176at2"/>
<gene>
    <name evidence="1" type="ORF">SAMN02745164_01697</name>
</gene>
<reference evidence="1" key="1">
    <citation type="submission" date="2016-11" db="EMBL/GenBank/DDBJ databases">
        <authorList>
            <person name="Varghese N."/>
            <person name="Submissions S."/>
        </authorList>
    </citation>
    <scope>NUCLEOTIDE SEQUENCE [LARGE SCALE GENOMIC DNA]</scope>
    <source>
        <strain evidence="1">DSM 16785</strain>
    </source>
</reference>
<organism evidence="1 2">
    <name type="scientific">Marinitoga hydrogenitolerans (strain DSM 16785 / JCM 12826 / AT1271)</name>
    <dbReference type="NCBI Taxonomy" id="1122195"/>
    <lineage>
        <taxon>Bacteria</taxon>
        <taxon>Thermotogati</taxon>
        <taxon>Thermotogota</taxon>
        <taxon>Thermotogae</taxon>
        <taxon>Petrotogales</taxon>
        <taxon>Petrotogaceae</taxon>
        <taxon>Marinitoga</taxon>
    </lineage>
</organism>
<dbReference type="Proteomes" id="UP000184334">
    <property type="component" value="Unassembled WGS sequence"/>
</dbReference>
<dbReference type="RefSeq" id="WP_072865388.1">
    <property type="nucleotide sequence ID" value="NZ_FQUI01000031.1"/>
</dbReference>